<feature type="transmembrane region" description="Helical" evidence="1">
    <location>
        <begin position="85"/>
        <end position="106"/>
    </location>
</feature>
<keyword evidence="1" id="KW-0472">Membrane</keyword>
<proteinExistence type="predicted"/>
<feature type="transmembrane region" description="Helical" evidence="1">
    <location>
        <begin position="20"/>
        <end position="38"/>
    </location>
</feature>
<protein>
    <submittedName>
        <fullName evidence="2">Phosphatase PAP2 family protein</fullName>
    </submittedName>
</protein>
<evidence type="ECO:0000256" key="1">
    <source>
        <dbReference type="SAM" id="Phobius"/>
    </source>
</evidence>
<feature type="transmembrane region" description="Helical" evidence="1">
    <location>
        <begin position="167"/>
        <end position="185"/>
    </location>
</feature>
<gene>
    <name evidence="2" type="ORF">DWY38_11300</name>
</gene>
<evidence type="ECO:0000313" key="3">
    <source>
        <dbReference type="Proteomes" id="UP000266066"/>
    </source>
</evidence>
<sequence>MKKIQNKLIELFNRYKHVWILSYFIIYLTWFGYLERTVTTHYHLIHLPIDDYIPFCEYFVIPYIMWFGYVAFGIAFTALHDKKEFYRLCAFLYTGMTVFLVISTLYPNGHNLRPYYFTHHNMFTALCEWLYSTDTPTNLFPSIHVYNSLGIHFAVMNSSYFKDKKHIQHASLVLCVMIILSTMFIKQHSVFDVSTAFMLAFVMYNVVYIKNWMHLPQKSGSFQDAANSKVRV</sequence>
<dbReference type="AlphaFoldDB" id="A0A395UX47"/>
<organism evidence="2 3">
    <name type="scientific">Agathobacter rectalis</name>
    <dbReference type="NCBI Taxonomy" id="39491"/>
    <lineage>
        <taxon>Bacteria</taxon>
        <taxon>Bacillati</taxon>
        <taxon>Bacillota</taxon>
        <taxon>Clostridia</taxon>
        <taxon>Lachnospirales</taxon>
        <taxon>Lachnospiraceae</taxon>
        <taxon>Agathobacter</taxon>
    </lineage>
</organism>
<dbReference type="EMBL" id="QRUJ01000012">
    <property type="protein sequence ID" value="RGR53543.1"/>
    <property type="molecule type" value="Genomic_DNA"/>
</dbReference>
<name>A0A395UX47_9FIRM</name>
<comment type="caution">
    <text evidence="2">The sequence shown here is derived from an EMBL/GenBank/DDBJ whole genome shotgun (WGS) entry which is preliminary data.</text>
</comment>
<dbReference type="RefSeq" id="WP_118392397.1">
    <property type="nucleotide sequence ID" value="NZ_QRUJ01000012.1"/>
</dbReference>
<dbReference type="InterPro" id="IPR036938">
    <property type="entry name" value="PAP2/HPO_sf"/>
</dbReference>
<evidence type="ECO:0000313" key="2">
    <source>
        <dbReference type="EMBL" id="RGR53543.1"/>
    </source>
</evidence>
<accession>A0A395UX47</accession>
<dbReference type="Proteomes" id="UP000266066">
    <property type="component" value="Unassembled WGS sequence"/>
</dbReference>
<reference evidence="2 3" key="1">
    <citation type="submission" date="2018-08" db="EMBL/GenBank/DDBJ databases">
        <title>A genome reference for cultivated species of the human gut microbiota.</title>
        <authorList>
            <person name="Zou Y."/>
            <person name="Xue W."/>
            <person name="Luo G."/>
        </authorList>
    </citation>
    <scope>NUCLEOTIDE SEQUENCE [LARGE SCALE GENOMIC DNA]</scope>
    <source>
        <strain evidence="2 3">AF25-15</strain>
    </source>
</reference>
<feature type="transmembrane region" description="Helical" evidence="1">
    <location>
        <begin position="139"/>
        <end position="155"/>
    </location>
</feature>
<keyword evidence="1" id="KW-1133">Transmembrane helix</keyword>
<keyword evidence="1" id="KW-0812">Transmembrane</keyword>
<dbReference type="SUPFAM" id="SSF48317">
    <property type="entry name" value="Acid phosphatase/Vanadium-dependent haloperoxidase"/>
    <property type="match status" value="1"/>
</dbReference>
<feature type="transmembrane region" description="Helical" evidence="1">
    <location>
        <begin position="191"/>
        <end position="209"/>
    </location>
</feature>
<feature type="transmembrane region" description="Helical" evidence="1">
    <location>
        <begin position="58"/>
        <end position="78"/>
    </location>
</feature>